<comment type="caution">
    <text evidence="2">The sequence shown here is derived from an EMBL/GenBank/DDBJ whole genome shotgun (WGS) entry which is preliminary data.</text>
</comment>
<dbReference type="Proteomes" id="UP000245461">
    <property type="component" value="Unassembled WGS sequence"/>
</dbReference>
<dbReference type="RefSeq" id="WP_109907224.1">
    <property type="nucleotide sequence ID" value="NZ_QGLE01000010.1"/>
</dbReference>
<dbReference type="OrthoDB" id="7275157at2"/>
<protein>
    <submittedName>
        <fullName evidence="2">Uncharacterized protein</fullName>
    </submittedName>
</protein>
<sequence>MRRIVSAAFALLLLTAAARAEPPPPPGLAALARDGGFVERFLAAALDGPPYYNPLLATVNPGRLARIADGRRLNYFAWRGFPDDEPASIARIRALTGLGPAPEVSEPGYDDAAFMAVETRDMLAARPVRGPGIAAPFFTASAPETVPGAVCGVFVQSGNVLRPRELSDMTVHVLATAPPAAQQRCLARAALRALGLAGIGEYADGVLPAAADPVTLLTPEEEGFLWLLYRLPVGADRETLRAGAVDILDRL</sequence>
<feature type="chain" id="PRO_5016303755" evidence="1">
    <location>
        <begin position="21"/>
        <end position="251"/>
    </location>
</feature>
<dbReference type="AlphaFoldDB" id="A0A317DZK3"/>
<keyword evidence="3" id="KW-1185">Reference proteome</keyword>
<organism evidence="2 3">
    <name type="scientific">Zavarzinia aquatilis</name>
    <dbReference type="NCBI Taxonomy" id="2211142"/>
    <lineage>
        <taxon>Bacteria</taxon>
        <taxon>Pseudomonadati</taxon>
        <taxon>Pseudomonadota</taxon>
        <taxon>Alphaproteobacteria</taxon>
        <taxon>Rhodospirillales</taxon>
        <taxon>Zavarziniaceae</taxon>
        <taxon>Zavarzinia</taxon>
    </lineage>
</organism>
<accession>A0A317DZK3</accession>
<evidence type="ECO:0000256" key="1">
    <source>
        <dbReference type="SAM" id="SignalP"/>
    </source>
</evidence>
<keyword evidence="1" id="KW-0732">Signal</keyword>
<evidence type="ECO:0000313" key="2">
    <source>
        <dbReference type="EMBL" id="PWR20227.1"/>
    </source>
</evidence>
<gene>
    <name evidence="2" type="ORF">DKG74_16230</name>
</gene>
<proteinExistence type="predicted"/>
<dbReference type="EMBL" id="QGLE01000010">
    <property type="protein sequence ID" value="PWR20227.1"/>
    <property type="molecule type" value="Genomic_DNA"/>
</dbReference>
<evidence type="ECO:0000313" key="3">
    <source>
        <dbReference type="Proteomes" id="UP000245461"/>
    </source>
</evidence>
<feature type="signal peptide" evidence="1">
    <location>
        <begin position="1"/>
        <end position="20"/>
    </location>
</feature>
<reference evidence="2 3" key="1">
    <citation type="submission" date="2018-05" db="EMBL/GenBank/DDBJ databases">
        <title>Zavarzinia sp. HR-AS.</title>
        <authorList>
            <person name="Lee Y."/>
            <person name="Jeon C.O."/>
        </authorList>
    </citation>
    <scope>NUCLEOTIDE SEQUENCE [LARGE SCALE GENOMIC DNA]</scope>
    <source>
        <strain evidence="2 3">HR-AS</strain>
    </source>
</reference>
<name>A0A317DZK3_9PROT</name>